<feature type="transmembrane region" description="Helical" evidence="1">
    <location>
        <begin position="12"/>
        <end position="33"/>
    </location>
</feature>
<sequence>MNQPETDVSRFAIYIALVAVGMLAGAAAVAFLLNPVGFRILTLIFSGFAVLGLGAVLFAVFSRIWLARLSEQWSATRATRLFNGLLEAARDPATFADALERNRAEVAELARMGLSFFVATRSLAVVGMALGAVVSVATLLTAYIQIERLTEQNRLINIQNSLAEASRRASLNFELSNILNALDNKQDADQLLISRVSALSRSLRPYRLLQDDGSLSDPLSPERAQLLLSLLASGVDMARIGEAGATFAYADLRGADLSGQKLVNVELSNADLRGANLSATSLVRVNLSSSKLPAVAKFTPTEFEGLDISGATTTEPDWLANFIKGLGYPVAARSRTADRTSSHGVIILADREPLTVGMDVSVIAVSRSRLSSAASWRQTEDGKLVSDQRAANLSSWLESVDAEIAAEPSVTPDEIVANNLPRLDDFISEADNFRISTSTRLIGLPELADVFEFLAPYGLFPARARFDGISPGGMGKPVSVLAPDGAGAQPQRPDLRNADFSFADLRYVRFGRSDLSGANFSGALLPPYEYFKYAELSSADFTNAVLPHNWPDSVIDPEKYMQSEQCETIYDSEIGQQVEGRCITIVRAIDQ</sequence>
<dbReference type="PANTHER" id="PTHR14136:SF17">
    <property type="entry name" value="BTB_POZ DOMAIN-CONTAINING PROTEIN KCTD9"/>
    <property type="match status" value="1"/>
</dbReference>
<dbReference type="Gene3D" id="2.160.20.80">
    <property type="entry name" value="E3 ubiquitin-protein ligase SopA"/>
    <property type="match status" value="2"/>
</dbReference>
<evidence type="ECO:0000256" key="1">
    <source>
        <dbReference type="SAM" id="Phobius"/>
    </source>
</evidence>
<gene>
    <name evidence="2" type="ORF">OOZ53_19095</name>
</gene>
<feature type="transmembrane region" description="Helical" evidence="1">
    <location>
        <begin position="122"/>
        <end position="144"/>
    </location>
</feature>
<dbReference type="Proteomes" id="UP001148313">
    <property type="component" value="Unassembled WGS sequence"/>
</dbReference>
<evidence type="ECO:0000313" key="2">
    <source>
        <dbReference type="EMBL" id="MDA4847475.1"/>
    </source>
</evidence>
<organism evidence="2 3">
    <name type="scientific">Hoeflea poritis</name>
    <dbReference type="NCBI Taxonomy" id="2993659"/>
    <lineage>
        <taxon>Bacteria</taxon>
        <taxon>Pseudomonadati</taxon>
        <taxon>Pseudomonadota</taxon>
        <taxon>Alphaproteobacteria</taxon>
        <taxon>Hyphomicrobiales</taxon>
        <taxon>Rhizobiaceae</taxon>
        <taxon>Hoeflea</taxon>
    </lineage>
</organism>
<keyword evidence="1" id="KW-0812">Transmembrane</keyword>
<keyword evidence="1" id="KW-0472">Membrane</keyword>
<name>A0ABT4VRY4_9HYPH</name>
<dbReference type="Pfam" id="PF00805">
    <property type="entry name" value="Pentapeptide"/>
    <property type="match status" value="2"/>
</dbReference>
<protein>
    <submittedName>
        <fullName evidence="2">Pentapeptide repeat-containing protein</fullName>
    </submittedName>
</protein>
<dbReference type="RefSeq" id="WP_271091307.1">
    <property type="nucleotide sequence ID" value="NZ_JAPJZH010000013.1"/>
</dbReference>
<dbReference type="EMBL" id="JAPJZH010000013">
    <property type="protein sequence ID" value="MDA4847475.1"/>
    <property type="molecule type" value="Genomic_DNA"/>
</dbReference>
<accession>A0ABT4VRY4</accession>
<dbReference type="SUPFAM" id="SSF141571">
    <property type="entry name" value="Pentapeptide repeat-like"/>
    <property type="match status" value="2"/>
</dbReference>
<keyword evidence="3" id="KW-1185">Reference proteome</keyword>
<dbReference type="InterPro" id="IPR051082">
    <property type="entry name" value="Pentapeptide-BTB/POZ_domain"/>
</dbReference>
<keyword evidence="1" id="KW-1133">Transmembrane helix</keyword>
<dbReference type="InterPro" id="IPR001646">
    <property type="entry name" value="5peptide_repeat"/>
</dbReference>
<comment type="caution">
    <text evidence="2">The sequence shown here is derived from an EMBL/GenBank/DDBJ whole genome shotgun (WGS) entry which is preliminary data.</text>
</comment>
<proteinExistence type="predicted"/>
<evidence type="ECO:0000313" key="3">
    <source>
        <dbReference type="Proteomes" id="UP001148313"/>
    </source>
</evidence>
<dbReference type="PANTHER" id="PTHR14136">
    <property type="entry name" value="BTB_POZ DOMAIN-CONTAINING PROTEIN KCTD9"/>
    <property type="match status" value="1"/>
</dbReference>
<reference evidence="2" key="1">
    <citation type="submission" date="2022-11" db="EMBL/GenBank/DDBJ databases">
        <title>Hoeflea poritis sp. nov., isolated from scleractinian coral Porites lutea.</title>
        <authorList>
            <person name="Zhang G."/>
            <person name="Wei Q."/>
            <person name="Cai L."/>
        </authorList>
    </citation>
    <scope>NUCLEOTIDE SEQUENCE</scope>
    <source>
        <strain evidence="2">E7-10</strain>
    </source>
</reference>
<feature type="transmembrane region" description="Helical" evidence="1">
    <location>
        <begin position="40"/>
        <end position="66"/>
    </location>
</feature>